<reference evidence="3" key="1">
    <citation type="submission" date="2019-05" db="EMBL/GenBank/DDBJ databases">
        <title>Annotation for the trematode Paragonimus heterotremus.</title>
        <authorList>
            <person name="Choi Y.-J."/>
        </authorList>
    </citation>
    <scope>NUCLEOTIDE SEQUENCE</scope>
    <source>
        <strain evidence="3">LC</strain>
    </source>
</reference>
<keyword evidence="4" id="KW-1185">Reference proteome</keyword>
<dbReference type="InterPro" id="IPR048733">
    <property type="entry name" value="CFA69_ARM_dom"/>
</dbReference>
<dbReference type="Proteomes" id="UP000748531">
    <property type="component" value="Unassembled WGS sequence"/>
</dbReference>
<gene>
    <name evidence="3" type="ORF">PHET_08963</name>
</gene>
<comment type="caution">
    <text evidence="3">The sequence shown here is derived from an EMBL/GenBank/DDBJ whole genome shotgun (WGS) entry which is preliminary data.</text>
</comment>
<accession>A0A8J4WF32</accession>
<dbReference type="GO" id="GO:1902093">
    <property type="term" value="P:positive regulation of flagellated sperm motility"/>
    <property type="evidence" value="ECO:0007669"/>
    <property type="project" value="TreeGrafter"/>
</dbReference>
<feature type="domain" description="Cilia- and flagella-associated protein 69 ARM repeats" evidence="2">
    <location>
        <begin position="64"/>
        <end position="135"/>
    </location>
</feature>
<feature type="compositionally biased region" description="Basic and acidic residues" evidence="1">
    <location>
        <begin position="280"/>
        <end position="290"/>
    </location>
</feature>
<organism evidence="3 4">
    <name type="scientific">Paragonimus heterotremus</name>
    <dbReference type="NCBI Taxonomy" id="100268"/>
    <lineage>
        <taxon>Eukaryota</taxon>
        <taxon>Metazoa</taxon>
        <taxon>Spiralia</taxon>
        <taxon>Lophotrochozoa</taxon>
        <taxon>Platyhelminthes</taxon>
        <taxon>Trematoda</taxon>
        <taxon>Digenea</taxon>
        <taxon>Plagiorchiida</taxon>
        <taxon>Troglotremata</taxon>
        <taxon>Troglotrematidae</taxon>
        <taxon>Paragonimus</taxon>
    </lineage>
</organism>
<proteinExistence type="predicted"/>
<dbReference type="PANTHER" id="PTHR14716:SF0">
    <property type="entry name" value="CILIA- AND FLAGELLA-ASSOCIATED PROTEIN 69"/>
    <property type="match status" value="1"/>
</dbReference>
<evidence type="ECO:0000259" key="2">
    <source>
        <dbReference type="Pfam" id="PF21049"/>
    </source>
</evidence>
<dbReference type="GO" id="GO:0097730">
    <property type="term" value="C:non-motile cilium"/>
    <property type="evidence" value="ECO:0007669"/>
    <property type="project" value="TreeGrafter"/>
</dbReference>
<feature type="non-terminal residue" evidence="3">
    <location>
        <position position="549"/>
    </location>
</feature>
<protein>
    <recommendedName>
        <fullName evidence="2">Cilia- and flagella-associated protein 69 ARM repeats domain-containing protein</fullName>
    </recommendedName>
</protein>
<dbReference type="Pfam" id="PF21049">
    <property type="entry name" value="CFA69_ARM_rpt"/>
    <property type="match status" value="2"/>
</dbReference>
<name>A0A8J4WF32_9TREM</name>
<evidence type="ECO:0000313" key="4">
    <source>
        <dbReference type="Proteomes" id="UP000748531"/>
    </source>
</evidence>
<feature type="region of interest" description="Disordered" evidence="1">
    <location>
        <begin position="263"/>
        <end position="290"/>
    </location>
</feature>
<dbReference type="AlphaFoldDB" id="A0A8J4WF32"/>
<dbReference type="GO" id="GO:0097225">
    <property type="term" value="C:sperm midpiece"/>
    <property type="evidence" value="ECO:0007669"/>
    <property type="project" value="TreeGrafter"/>
</dbReference>
<dbReference type="InterPro" id="IPR048732">
    <property type="entry name" value="CFA69"/>
</dbReference>
<feature type="domain" description="Cilia- and flagella-associated protein 69 ARM repeats" evidence="2">
    <location>
        <begin position="226"/>
        <end position="348"/>
    </location>
</feature>
<dbReference type="EMBL" id="LUCH01005646">
    <property type="protein sequence ID" value="KAF5397896.1"/>
    <property type="molecule type" value="Genomic_DNA"/>
</dbReference>
<dbReference type="OrthoDB" id="191673at2759"/>
<feature type="region of interest" description="Disordered" evidence="1">
    <location>
        <begin position="453"/>
        <end position="476"/>
    </location>
</feature>
<evidence type="ECO:0000256" key="1">
    <source>
        <dbReference type="SAM" id="MobiDB-lite"/>
    </source>
</evidence>
<dbReference type="PANTHER" id="PTHR14716">
    <property type="entry name" value="CILIA- AND FLAGELLA-ASSOCIATED PROTEIN 69"/>
    <property type="match status" value="1"/>
</dbReference>
<sequence>KEILGVEGIEVLVALLSTIPDRLAQLENESIPSLQIRHSGDRLPACTSSRMDVQMLVQRTPLLTVTTALIDAIWCGVVGSVNCEDYFLMRGGATLLLDLLEWYPRHVCSQLLGCLVDLTENPNCLPSLTTWTGCRPLKPTSNLQTAESSVRSGLEAIANLLADAPSAAASTKLAKLVHLAGNFSAVNSVPTELTVKSTDKQTKTVNATRTDPLLPSHVTALASGPTLPEFLCYLWRWEEVERLGLPDGPQALLWKETRPSEINQKLSQPPLSKRRQRRDRGKDISDHGRSLGELNLSERHDSLRLNIYAMFIRIGFRNHEGLSVDDQMTMQKIERYFDLKNSAVWTEIEAELDQEKIRPVTPDAEMLLHIQRWGEKRAVELCESQKEIIQTSETNALAEEELQYVWIREIQRYREKENAGFIEYIARTSNIDRLKAARRAQLDAIEASRIGRSKAEATVTGQRPVTPTPPSSDTNNEEDIAQELKVGQSPWKLGTVSNEQQSHAIYHQTDIPGLNVTAFTSQTIQIESTPRQLFYQPTQLEKEMLKVIL</sequence>
<evidence type="ECO:0000313" key="3">
    <source>
        <dbReference type="EMBL" id="KAF5397896.1"/>
    </source>
</evidence>